<gene>
    <name evidence="1" type="ORF">QEZ38_03525</name>
</gene>
<dbReference type="Proteomes" id="UP001160991">
    <property type="component" value="Unassembled WGS sequence"/>
</dbReference>
<dbReference type="EMBL" id="JARZZP010000005">
    <property type="protein sequence ID" value="MDI1473762.1"/>
    <property type="molecule type" value="Genomic_DNA"/>
</dbReference>
<reference evidence="1" key="1">
    <citation type="submission" date="2023-04" db="EMBL/GenBank/DDBJ databases">
        <title>A new Streptococcus species isolated from the patient with bacteremia.</title>
        <authorList>
            <person name="Chen Y.-S."/>
            <person name="Lee C.-Y."/>
            <person name="Chan C.-K."/>
        </authorList>
    </citation>
    <scope>NUCLEOTIDE SEQUENCE</scope>
    <source>
        <strain evidence="1">ST22-14</strain>
    </source>
</reference>
<organism evidence="1 2">
    <name type="scientific">Streptococcus taonis</name>
    <dbReference type="NCBI Taxonomy" id="3041623"/>
    <lineage>
        <taxon>Bacteria</taxon>
        <taxon>Bacillati</taxon>
        <taxon>Bacillota</taxon>
        <taxon>Bacilli</taxon>
        <taxon>Lactobacillales</taxon>
        <taxon>Streptococcaceae</taxon>
        <taxon>Streptococcus</taxon>
    </lineage>
</organism>
<evidence type="ECO:0000313" key="2">
    <source>
        <dbReference type="Proteomes" id="UP001160991"/>
    </source>
</evidence>
<evidence type="ECO:0008006" key="3">
    <source>
        <dbReference type="Google" id="ProtNLM"/>
    </source>
</evidence>
<comment type="caution">
    <text evidence="1">The sequence shown here is derived from an EMBL/GenBank/DDBJ whole genome shotgun (WGS) entry which is preliminary data.</text>
</comment>
<proteinExistence type="predicted"/>
<evidence type="ECO:0000313" key="1">
    <source>
        <dbReference type="EMBL" id="MDI1473762.1"/>
    </source>
</evidence>
<sequence>MEYKIRILGQKIPPGIQRLFGNRRIKMEKLYNNYPDICVSKKDLKANYFPSISIKTIERRLDESQKTKEFKDISFRTGQKVLINVRGFYLFLLHRERVRYI</sequence>
<protein>
    <recommendedName>
        <fullName evidence="3">Phage protein</fullName>
    </recommendedName>
</protein>
<accession>A0ABT6PCR0</accession>
<dbReference type="RefSeq" id="WP_281335057.1">
    <property type="nucleotide sequence ID" value="NZ_JARZZP010000005.1"/>
</dbReference>
<name>A0ABT6PCR0_9STRE</name>
<keyword evidence="2" id="KW-1185">Reference proteome</keyword>